<dbReference type="RefSeq" id="WP_101071920.1">
    <property type="nucleotide sequence ID" value="NZ_PISP01000001.1"/>
</dbReference>
<dbReference type="Proteomes" id="UP000233398">
    <property type="component" value="Unassembled WGS sequence"/>
</dbReference>
<name>A0A2N0VKD5_9BACT</name>
<evidence type="ECO:0008006" key="3">
    <source>
        <dbReference type="Google" id="ProtNLM"/>
    </source>
</evidence>
<dbReference type="OrthoDB" id="1524640at2"/>
<accession>A0A2N0VKD5</accession>
<gene>
    <name evidence="1" type="ORF">CWD77_03980</name>
</gene>
<dbReference type="AlphaFoldDB" id="A0A2N0VKD5"/>
<organism evidence="1 2">
    <name type="scientific">Rhodohalobacter barkolensis</name>
    <dbReference type="NCBI Taxonomy" id="2053187"/>
    <lineage>
        <taxon>Bacteria</taxon>
        <taxon>Pseudomonadati</taxon>
        <taxon>Balneolota</taxon>
        <taxon>Balneolia</taxon>
        <taxon>Balneolales</taxon>
        <taxon>Balneolaceae</taxon>
        <taxon>Rhodohalobacter</taxon>
    </lineage>
</organism>
<evidence type="ECO:0000313" key="2">
    <source>
        <dbReference type="Proteomes" id="UP000233398"/>
    </source>
</evidence>
<keyword evidence="2" id="KW-1185">Reference proteome</keyword>
<proteinExistence type="predicted"/>
<comment type="caution">
    <text evidence="1">The sequence shown here is derived from an EMBL/GenBank/DDBJ whole genome shotgun (WGS) entry which is preliminary data.</text>
</comment>
<dbReference type="EMBL" id="PISP01000001">
    <property type="protein sequence ID" value="PKD44629.1"/>
    <property type="molecule type" value="Genomic_DNA"/>
</dbReference>
<sequence length="176" mass="19892">MIRLKTLLGILFFVCIGYEFANAQQRSVPVSQQFRLGEGLIRIAEPGQLADSVSVWGDINTPGRYLIPRGTRIHELISYARGPASYRTGDTTVDWSKLRIEINITSFGESNEDPVFTNFTYRYSDPIPDRFYDHTLKNSDIIGVEVKRRPSFADYVRVIGPAVSAIATTFIIIDRL</sequence>
<reference evidence="1 2" key="1">
    <citation type="submission" date="2017-11" db="EMBL/GenBank/DDBJ databases">
        <title>Rhodohalobacter 15182 sp. nov., isolated from a salt lake.</title>
        <authorList>
            <person name="Han S."/>
        </authorList>
    </citation>
    <scope>NUCLEOTIDE SEQUENCE [LARGE SCALE GENOMIC DNA]</scope>
    <source>
        <strain evidence="1 2">15182</strain>
    </source>
</reference>
<protein>
    <recommendedName>
        <fullName evidence="3">Soluble ligand binding domain-containing protein</fullName>
    </recommendedName>
</protein>
<evidence type="ECO:0000313" key="1">
    <source>
        <dbReference type="EMBL" id="PKD44629.1"/>
    </source>
</evidence>